<feature type="chain" id="PRO_5046005770" evidence="1">
    <location>
        <begin position="23"/>
        <end position="319"/>
    </location>
</feature>
<sequence length="319" mass="32320">MKFLQKATLAAAIAAAPFAAQAELKALDDSTLSATTGQAGVTIEIDIAGDGISIGEIEYTDEGSVALENIQINNADITQTIDVDADGNLLLGVSAINDLTVAVGNTTKSTDASLASASGVMLRSSADPLKNAELVNSLSMQMDMGSSTTTIYNMSAYDSGADAAGLNGVGFDNGTNPASMAVNSGVVIAANAAIRIDDLDVELFGYTDEQAFARADADGSGVIEAGEEATYNTLRNGSAIQINNVTFNDGTAAKGMATVSQKIWAQGGTVAQGGGVYINMGSLSGTLTVGETVIGGANIGQIAVKDINLAGMTQRIYGH</sequence>
<dbReference type="RefSeq" id="WP_376865757.1">
    <property type="nucleotide sequence ID" value="NZ_JBHRYB010000005.1"/>
</dbReference>
<dbReference type="InterPro" id="IPR046158">
    <property type="entry name" value="DUF6160"/>
</dbReference>
<feature type="signal peptide" evidence="1">
    <location>
        <begin position="1"/>
        <end position="22"/>
    </location>
</feature>
<protein>
    <submittedName>
        <fullName evidence="3">DUF6160 family protein</fullName>
    </submittedName>
</protein>
<proteinExistence type="predicted"/>
<evidence type="ECO:0000313" key="3">
    <source>
        <dbReference type="EMBL" id="MFC3679943.1"/>
    </source>
</evidence>
<accession>A0ABV7VSI4</accession>
<evidence type="ECO:0000313" key="4">
    <source>
        <dbReference type="Proteomes" id="UP001595722"/>
    </source>
</evidence>
<organism evidence="3 4">
    <name type="scientific">Bacterioplanoides pacificum</name>
    <dbReference type="NCBI Taxonomy" id="1171596"/>
    <lineage>
        <taxon>Bacteria</taxon>
        <taxon>Pseudomonadati</taxon>
        <taxon>Pseudomonadota</taxon>
        <taxon>Gammaproteobacteria</taxon>
        <taxon>Oceanospirillales</taxon>
        <taxon>Oceanospirillaceae</taxon>
        <taxon>Bacterioplanoides</taxon>
    </lineage>
</organism>
<evidence type="ECO:0000259" key="2">
    <source>
        <dbReference type="Pfam" id="PF19657"/>
    </source>
</evidence>
<evidence type="ECO:0000256" key="1">
    <source>
        <dbReference type="SAM" id="SignalP"/>
    </source>
</evidence>
<gene>
    <name evidence="3" type="ORF">ACFOMG_07435</name>
</gene>
<dbReference type="Proteomes" id="UP001595722">
    <property type="component" value="Unassembled WGS sequence"/>
</dbReference>
<keyword evidence="4" id="KW-1185">Reference proteome</keyword>
<feature type="domain" description="DUF6160" evidence="2">
    <location>
        <begin position="1"/>
        <end position="79"/>
    </location>
</feature>
<reference evidence="4" key="1">
    <citation type="journal article" date="2019" name="Int. J. Syst. Evol. Microbiol.">
        <title>The Global Catalogue of Microorganisms (GCM) 10K type strain sequencing project: providing services to taxonomists for standard genome sequencing and annotation.</title>
        <authorList>
            <consortium name="The Broad Institute Genomics Platform"/>
            <consortium name="The Broad Institute Genome Sequencing Center for Infectious Disease"/>
            <person name="Wu L."/>
            <person name="Ma J."/>
        </authorList>
    </citation>
    <scope>NUCLEOTIDE SEQUENCE [LARGE SCALE GENOMIC DNA]</scope>
    <source>
        <strain evidence="4">KCTC 42424</strain>
    </source>
</reference>
<dbReference type="EMBL" id="JBHRYB010000005">
    <property type="protein sequence ID" value="MFC3679943.1"/>
    <property type="molecule type" value="Genomic_DNA"/>
</dbReference>
<comment type="caution">
    <text evidence="3">The sequence shown here is derived from an EMBL/GenBank/DDBJ whole genome shotgun (WGS) entry which is preliminary data.</text>
</comment>
<keyword evidence="1" id="KW-0732">Signal</keyword>
<name>A0ABV7VSI4_9GAMM</name>
<dbReference type="Pfam" id="PF19657">
    <property type="entry name" value="DUF6160"/>
    <property type="match status" value="1"/>
</dbReference>